<dbReference type="EMBL" id="LR824004">
    <property type="protein sequence ID" value="CAH0578056.1"/>
    <property type="molecule type" value="Genomic_DNA"/>
</dbReference>
<evidence type="ECO:0000256" key="1">
    <source>
        <dbReference type="SAM" id="MobiDB-lite"/>
    </source>
</evidence>
<accession>A0A9P0BGE0</accession>
<dbReference type="OrthoDB" id="10410880at2759"/>
<keyword evidence="3" id="KW-1185">Reference proteome</keyword>
<gene>
    <name evidence="2" type="ORF">CINC_LOCUS422</name>
</gene>
<feature type="region of interest" description="Disordered" evidence="1">
    <location>
        <begin position="112"/>
        <end position="142"/>
    </location>
</feature>
<protein>
    <submittedName>
        <fullName evidence="2">Uncharacterized protein</fullName>
    </submittedName>
</protein>
<name>A0A9P0BGE0_CHRIL</name>
<sequence length="142" mass="15476">MINFRSKLLIIIKRANRCESSRRGSKTHVVRGAGWRRGGGVVSRRRGGVLASGAGSRGRRGTAQVAARIDRPGCALQCRRRDQPTHLLAEHHGTVPIECLESIVLHRGMLSPSDVTSPPRHGRAPAGTGAAAELRDHVHRRY</sequence>
<reference evidence="2" key="1">
    <citation type="submission" date="2021-12" db="EMBL/GenBank/DDBJ databases">
        <authorList>
            <person name="King R."/>
        </authorList>
    </citation>
    <scope>NUCLEOTIDE SEQUENCE</scope>
</reference>
<evidence type="ECO:0000313" key="3">
    <source>
        <dbReference type="Proteomes" id="UP001154114"/>
    </source>
</evidence>
<evidence type="ECO:0000313" key="2">
    <source>
        <dbReference type="EMBL" id="CAH0578056.1"/>
    </source>
</evidence>
<dbReference type="Proteomes" id="UP001154114">
    <property type="component" value="Chromosome 1"/>
</dbReference>
<proteinExistence type="predicted"/>
<organism evidence="2 3">
    <name type="scientific">Chrysodeixis includens</name>
    <name type="common">Soybean looper</name>
    <name type="synonym">Pseudoplusia includens</name>
    <dbReference type="NCBI Taxonomy" id="689277"/>
    <lineage>
        <taxon>Eukaryota</taxon>
        <taxon>Metazoa</taxon>
        <taxon>Ecdysozoa</taxon>
        <taxon>Arthropoda</taxon>
        <taxon>Hexapoda</taxon>
        <taxon>Insecta</taxon>
        <taxon>Pterygota</taxon>
        <taxon>Neoptera</taxon>
        <taxon>Endopterygota</taxon>
        <taxon>Lepidoptera</taxon>
        <taxon>Glossata</taxon>
        <taxon>Ditrysia</taxon>
        <taxon>Noctuoidea</taxon>
        <taxon>Noctuidae</taxon>
        <taxon>Plusiinae</taxon>
        <taxon>Chrysodeixis</taxon>
    </lineage>
</organism>
<dbReference type="AlphaFoldDB" id="A0A9P0BGE0"/>